<dbReference type="EMBL" id="PVUE01000021">
    <property type="protein sequence ID" value="PRZ36576.1"/>
    <property type="molecule type" value="Genomic_DNA"/>
</dbReference>
<dbReference type="NCBIfam" id="NF011538">
    <property type="entry name" value="PRK14975.1-1"/>
    <property type="match status" value="1"/>
</dbReference>
<reference evidence="6 7" key="1">
    <citation type="submission" date="2018-03" db="EMBL/GenBank/DDBJ databases">
        <title>Genomic Encyclopedia of Archaeal and Bacterial Type Strains, Phase II (KMG-II): from individual species to whole genera.</title>
        <authorList>
            <person name="Goeker M."/>
        </authorList>
    </citation>
    <scope>NUCLEOTIDE SEQUENCE [LARGE SCALE GENOMIC DNA]</scope>
    <source>
        <strain evidence="6 7">DSM 100065</strain>
    </source>
</reference>
<dbReference type="Proteomes" id="UP000237752">
    <property type="component" value="Unassembled WGS sequence"/>
</dbReference>
<dbReference type="GO" id="GO:0006302">
    <property type="term" value="P:double-strand break repair"/>
    <property type="evidence" value="ECO:0007669"/>
    <property type="project" value="TreeGrafter"/>
</dbReference>
<comment type="catalytic activity">
    <reaction evidence="3">
        <text>DNA(n) + a 2'-deoxyribonucleoside 5'-triphosphate = DNA(n+1) + diphosphate</text>
        <dbReference type="Rhea" id="RHEA:22508"/>
        <dbReference type="Rhea" id="RHEA-COMP:17339"/>
        <dbReference type="Rhea" id="RHEA-COMP:17340"/>
        <dbReference type="ChEBI" id="CHEBI:33019"/>
        <dbReference type="ChEBI" id="CHEBI:61560"/>
        <dbReference type="ChEBI" id="CHEBI:173112"/>
        <dbReference type="EC" id="2.7.7.7"/>
    </reaction>
</comment>
<evidence type="ECO:0000256" key="1">
    <source>
        <dbReference type="ARBA" id="ARBA00012417"/>
    </source>
</evidence>
<dbReference type="EC" id="2.7.7.7" evidence="1"/>
<dbReference type="PANTHER" id="PTHR10133">
    <property type="entry name" value="DNA POLYMERASE I"/>
    <property type="match status" value="1"/>
</dbReference>
<evidence type="ECO:0000313" key="7">
    <source>
        <dbReference type="Proteomes" id="UP000237752"/>
    </source>
</evidence>
<feature type="compositionally biased region" description="Basic and acidic residues" evidence="4">
    <location>
        <begin position="440"/>
        <end position="453"/>
    </location>
</feature>
<keyword evidence="7" id="KW-1185">Reference proteome</keyword>
<dbReference type="CDD" id="cd06444">
    <property type="entry name" value="DNA_pol_A"/>
    <property type="match status" value="1"/>
</dbReference>
<evidence type="ECO:0000256" key="3">
    <source>
        <dbReference type="ARBA" id="ARBA00049244"/>
    </source>
</evidence>
<gene>
    <name evidence="6" type="ORF">CLV47_12111</name>
</gene>
<dbReference type="GO" id="GO:0003677">
    <property type="term" value="F:DNA binding"/>
    <property type="evidence" value="ECO:0007669"/>
    <property type="project" value="InterPro"/>
</dbReference>
<evidence type="ECO:0000259" key="5">
    <source>
        <dbReference type="SMART" id="SM00482"/>
    </source>
</evidence>
<dbReference type="AlphaFoldDB" id="A0A2T0ZJR8"/>
<dbReference type="InterPro" id="IPR002298">
    <property type="entry name" value="DNA_polymerase_A"/>
</dbReference>
<name>A0A2T0ZJR8_9ACTN</name>
<sequence>MGNNDLVSVALGIDIAGDFWVRRTDESSAVRLAPADVAPTLTRIETAERPRWILPGAASIYPTLRELGVRLDRCHDVVLVEALLLAAEGRYGAPSHPAASLARLHGIEAPEARLTSPSHSADPEPLALFNRAALMSDADPASAAFEIYQDQVRRIAERAHPNAFGILCAADSLGALLAVEMTEAGIPWDAGVHDALLTDLLGERPRSGGRPPKMAALADQVRAAFNGAQVNPDSPADLIAAFGRQGVELESTRSWVIRKIDHPAIAPLLTYKELSRVHTANGWAWLHTWVRNGRFRPEYVPAGVVSGRWATRGGGALQIPRRLRGAVVADPGKTLVVADAAQLEPRVLAAMSGDPGMMRAAGSTDMYETLAAQAFGGDRAKAKIGLLGAMYGQVGGGAAAPLQVLRARYPRALRLLEDAAHAGERGGLVHSHLGRTSPPRSERDPSPAQERARGRFTRNFVVQATAAEWAESLLGILRQKLFAAYGDSDSARIVFYQHDEVIVHCDAELAEAVGAAIKDSADAASRLLFGDTPVIFLMEAKSVKSYAEAK</sequence>
<comment type="caution">
    <text evidence="6">The sequence shown here is derived from an EMBL/GenBank/DDBJ whole genome shotgun (WGS) entry which is preliminary data.</text>
</comment>
<dbReference type="Gene3D" id="1.10.150.20">
    <property type="entry name" value="5' to 3' exonuclease, C-terminal subdomain"/>
    <property type="match status" value="1"/>
</dbReference>
<feature type="domain" description="DNA-directed DNA polymerase family A palm" evidence="5">
    <location>
        <begin position="320"/>
        <end position="509"/>
    </location>
</feature>
<dbReference type="OrthoDB" id="4414061at2"/>
<keyword evidence="2" id="KW-0235">DNA replication</keyword>
<dbReference type="PANTHER" id="PTHR10133:SF27">
    <property type="entry name" value="DNA POLYMERASE NU"/>
    <property type="match status" value="1"/>
</dbReference>
<organism evidence="6 7">
    <name type="scientific">Antricoccus suffuscus</name>
    <dbReference type="NCBI Taxonomy" id="1629062"/>
    <lineage>
        <taxon>Bacteria</taxon>
        <taxon>Bacillati</taxon>
        <taxon>Actinomycetota</taxon>
        <taxon>Actinomycetes</taxon>
        <taxon>Geodermatophilales</taxon>
        <taxon>Antricoccaceae</taxon>
        <taxon>Antricoccus</taxon>
    </lineage>
</organism>
<protein>
    <recommendedName>
        <fullName evidence="1">DNA-directed DNA polymerase</fullName>
        <ecNumber evidence="1">2.7.7.7</ecNumber>
    </recommendedName>
</protein>
<dbReference type="SUPFAM" id="SSF56672">
    <property type="entry name" value="DNA/RNA polymerases"/>
    <property type="match status" value="1"/>
</dbReference>
<dbReference type="GO" id="GO:0003887">
    <property type="term" value="F:DNA-directed DNA polymerase activity"/>
    <property type="evidence" value="ECO:0007669"/>
    <property type="project" value="UniProtKB-EC"/>
</dbReference>
<dbReference type="Pfam" id="PF00476">
    <property type="entry name" value="DNA_pol_A"/>
    <property type="match status" value="1"/>
</dbReference>
<feature type="region of interest" description="Disordered" evidence="4">
    <location>
        <begin position="427"/>
        <end position="453"/>
    </location>
</feature>
<dbReference type="InterPro" id="IPR043502">
    <property type="entry name" value="DNA/RNA_pol_sf"/>
</dbReference>
<proteinExistence type="predicted"/>
<dbReference type="SMART" id="SM00482">
    <property type="entry name" value="POLAc"/>
    <property type="match status" value="1"/>
</dbReference>
<dbReference type="InterPro" id="IPR001098">
    <property type="entry name" value="DNA-dir_DNA_pol_A_palm_dom"/>
</dbReference>
<accession>A0A2T0ZJR8</accession>
<evidence type="ECO:0000256" key="2">
    <source>
        <dbReference type="ARBA" id="ARBA00022705"/>
    </source>
</evidence>
<dbReference type="Gene3D" id="3.30.70.370">
    <property type="match status" value="1"/>
</dbReference>
<evidence type="ECO:0000313" key="6">
    <source>
        <dbReference type="EMBL" id="PRZ36576.1"/>
    </source>
</evidence>
<dbReference type="GO" id="GO:0006261">
    <property type="term" value="P:DNA-templated DNA replication"/>
    <property type="evidence" value="ECO:0007669"/>
    <property type="project" value="InterPro"/>
</dbReference>
<evidence type="ECO:0000256" key="4">
    <source>
        <dbReference type="SAM" id="MobiDB-lite"/>
    </source>
</evidence>